<keyword evidence="3" id="KW-1185">Reference proteome</keyword>
<dbReference type="NCBIfam" id="TIGR04416">
    <property type="entry name" value="group_II_RT_mat"/>
    <property type="match status" value="1"/>
</dbReference>
<dbReference type="EC" id="2.7.7.49" evidence="2"/>
<keyword evidence="2" id="KW-0695">RNA-directed DNA polymerase</keyword>
<dbReference type="InterPro" id="IPR030931">
    <property type="entry name" value="Group_II_RT_mat"/>
</dbReference>
<dbReference type="Proteomes" id="UP000460157">
    <property type="component" value="Unassembled WGS sequence"/>
</dbReference>
<dbReference type="OrthoDB" id="1550386at2"/>
<dbReference type="AlphaFoldDB" id="A0A7K1UI66"/>
<dbReference type="CDD" id="cd01651">
    <property type="entry name" value="RT_G2_intron"/>
    <property type="match status" value="1"/>
</dbReference>
<keyword evidence="2" id="KW-0548">Nucleotidyltransferase</keyword>
<dbReference type="InterPro" id="IPR043502">
    <property type="entry name" value="DNA/RNA_pol_sf"/>
</dbReference>
<reference evidence="2 3" key="1">
    <citation type="submission" date="2019-12" db="EMBL/GenBank/DDBJ databases">
        <title>Nesterenkonia muleiensis sp. nov., a novel actinobacterium isolated from sap of Populus euphratica.</title>
        <authorList>
            <person name="Wang R."/>
        </authorList>
    </citation>
    <scope>NUCLEOTIDE SEQUENCE [LARGE SCALE GENOMIC DNA]</scope>
    <source>
        <strain evidence="2 3">F10</strain>
    </source>
</reference>
<dbReference type="InterPro" id="IPR013597">
    <property type="entry name" value="Mat_intron_G2"/>
</dbReference>
<sequence length="486" mass="55517">MSEDALVNTGATRWPGPAEAAVRVRKMQNKLHCWATEQSGRRFDDLYNLVCDPAFLVVAFDRVARNKGAQTPGVDRATVAKIGSEAGVTAFLYQLRAQLKARGFAPVPVRQVMIPKASGKLRALGIPTVADRVVQAAVKLVLEPIFEADFAPVSYGFRPNRRAQDAIAEIHHFTTKSYQWVLEADIEACFDNIDHVALMDRLRRRIGDKRVLALVKAFLKAGVMTTTGTREGTITGTPQGGILSPLLANIALSVLDDHFTRQWQSMMATVQQRQKRRYHRKANYRLIRYADDFVVVVTGEKEDAEALRHDVVDVLAPVGLRLSPEKTRVVHIDEGFDFLGFNIRRMRKRGSHKHFVYTRPSRQALASIKDRVRVMTYRHTLHQDPGYLMEYLGRVLRGWANYFRHGVSKRIFTAIDSYAWERITAWLRKKHRMGWPELRRRFCLPGTWRLAHDGQRFRGAASVTVTRYRYRGYRIPTPWPPTGDRA</sequence>
<keyword evidence="2" id="KW-0808">Transferase</keyword>
<evidence type="ECO:0000313" key="3">
    <source>
        <dbReference type="Proteomes" id="UP000460157"/>
    </source>
</evidence>
<organism evidence="2 3">
    <name type="scientific">Nesterenkonia alkaliphila</name>
    <dbReference type="NCBI Taxonomy" id="1463631"/>
    <lineage>
        <taxon>Bacteria</taxon>
        <taxon>Bacillati</taxon>
        <taxon>Actinomycetota</taxon>
        <taxon>Actinomycetes</taxon>
        <taxon>Micrococcales</taxon>
        <taxon>Micrococcaceae</taxon>
        <taxon>Nesterenkonia</taxon>
    </lineage>
</organism>
<dbReference type="GO" id="GO:0003964">
    <property type="term" value="F:RNA-directed DNA polymerase activity"/>
    <property type="evidence" value="ECO:0007669"/>
    <property type="project" value="UniProtKB-KW"/>
</dbReference>
<protein>
    <submittedName>
        <fullName evidence="2">Group II intron reverse transcriptase/maturase</fullName>
        <ecNumber evidence="2">2.7.7.49</ecNumber>
    </submittedName>
</protein>
<evidence type="ECO:0000313" key="2">
    <source>
        <dbReference type="EMBL" id="MVT26072.1"/>
    </source>
</evidence>
<dbReference type="PANTHER" id="PTHR34047:SF8">
    <property type="entry name" value="PROTEIN YKFC"/>
    <property type="match status" value="1"/>
</dbReference>
<dbReference type="PANTHER" id="PTHR34047">
    <property type="entry name" value="NUCLEAR INTRON MATURASE 1, MITOCHONDRIAL-RELATED"/>
    <property type="match status" value="1"/>
</dbReference>
<gene>
    <name evidence="2" type="primary">ltrA</name>
    <name evidence="2" type="ORF">GNZ21_06830</name>
</gene>
<accession>A0A7K1UI66</accession>
<feature type="domain" description="Reverse transcriptase" evidence="1">
    <location>
        <begin position="95"/>
        <end position="343"/>
    </location>
</feature>
<dbReference type="InterPro" id="IPR000477">
    <property type="entry name" value="RT_dom"/>
</dbReference>
<evidence type="ECO:0000259" key="1">
    <source>
        <dbReference type="PROSITE" id="PS50878"/>
    </source>
</evidence>
<dbReference type="InterPro" id="IPR051083">
    <property type="entry name" value="GrpII_Intron_Splice-Mob/Def"/>
</dbReference>
<dbReference type="PROSITE" id="PS50878">
    <property type="entry name" value="RT_POL"/>
    <property type="match status" value="1"/>
</dbReference>
<dbReference type="Pfam" id="PF00078">
    <property type="entry name" value="RVT_1"/>
    <property type="match status" value="1"/>
</dbReference>
<comment type="caution">
    <text evidence="2">The sequence shown here is derived from an EMBL/GenBank/DDBJ whole genome shotgun (WGS) entry which is preliminary data.</text>
</comment>
<dbReference type="Pfam" id="PF08388">
    <property type="entry name" value="GIIM"/>
    <property type="match status" value="1"/>
</dbReference>
<name>A0A7K1UI66_9MICC</name>
<dbReference type="EMBL" id="WRPM01000047">
    <property type="protein sequence ID" value="MVT26072.1"/>
    <property type="molecule type" value="Genomic_DNA"/>
</dbReference>
<dbReference type="SUPFAM" id="SSF56672">
    <property type="entry name" value="DNA/RNA polymerases"/>
    <property type="match status" value="1"/>
</dbReference>
<proteinExistence type="predicted"/>